<evidence type="ECO:0000313" key="2">
    <source>
        <dbReference type="Proteomes" id="UP000823775"/>
    </source>
</evidence>
<organism evidence="1 2">
    <name type="scientific">Datura stramonium</name>
    <name type="common">Jimsonweed</name>
    <name type="synonym">Common thornapple</name>
    <dbReference type="NCBI Taxonomy" id="4076"/>
    <lineage>
        <taxon>Eukaryota</taxon>
        <taxon>Viridiplantae</taxon>
        <taxon>Streptophyta</taxon>
        <taxon>Embryophyta</taxon>
        <taxon>Tracheophyta</taxon>
        <taxon>Spermatophyta</taxon>
        <taxon>Magnoliopsida</taxon>
        <taxon>eudicotyledons</taxon>
        <taxon>Gunneridae</taxon>
        <taxon>Pentapetalae</taxon>
        <taxon>asterids</taxon>
        <taxon>lamiids</taxon>
        <taxon>Solanales</taxon>
        <taxon>Solanaceae</taxon>
        <taxon>Solanoideae</taxon>
        <taxon>Datureae</taxon>
        <taxon>Datura</taxon>
    </lineage>
</organism>
<dbReference type="Proteomes" id="UP000823775">
    <property type="component" value="Unassembled WGS sequence"/>
</dbReference>
<comment type="caution">
    <text evidence="1">The sequence shown here is derived from an EMBL/GenBank/DDBJ whole genome shotgun (WGS) entry which is preliminary data.</text>
</comment>
<evidence type="ECO:0000313" key="1">
    <source>
        <dbReference type="EMBL" id="MCD9638067.1"/>
    </source>
</evidence>
<dbReference type="EMBL" id="JACEIK010002611">
    <property type="protein sequence ID" value="MCD9638067.1"/>
    <property type="molecule type" value="Genomic_DNA"/>
</dbReference>
<sequence>MVNCHFKGDCRCLYFPSTITHLVSLFDVNLEGLPNIENTYFIVRNFIDGLNPPAGPTKDVQEKIIIESLEKTENEIAQPEHSEVGTTPTAFLPDILDPGSSGGHVVGTNLYAVQEQSIFAPPFPTMMFDLNKGSGSTPIQPSFNDHQYNTFCDLATIHGMAISSLSVPVQLNV</sequence>
<name>A0ABS8UUR1_DATST</name>
<proteinExistence type="predicted"/>
<reference evidence="1 2" key="1">
    <citation type="journal article" date="2021" name="BMC Genomics">
        <title>Datura genome reveals duplications of psychoactive alkaloid biosynthetic genes and high mutation rate following tissue culture.</title>
        <authorList>
            <person name="Rajewski A."/>
            <person name="Carter-House D."/>
            <person name="Stajich J."/>
            <person name="Litt A."/>
        </authorList>
    </citation>
    <scope>NUCLEOTIDE SEQUENCE [LARGE SCALE GENOMIC DNA]</scope>
    <source>
        <strain evidence="1">AR-01</strain>
    </source>
</reference>
<keyword evidence="2" id="KW-1185">Reference proteome</keyword>
<accession>A0ABS8UUR1</accession>
<gene>
    <name evidence="1" type="ORF">HAX54_021772</name>
</gene>
<protein>
    <submittedName>
        <fullName evidence="1">Uncharacterized protein</fullName>
    </submittedName>
</protein>